<gene>
    <name evidence="13" type="primary">8238746</name>
    <name evidence="12" type="ORF">Phum_PHUM467920</name>
</gene>
<keyword evidence="14" id="KW-1185">Reference proteome</keyword>
<evidence type="ECO:0000313" key="14">
    <source>
        <dbReference type="Proteomes" id="UP000009046"/>
    </source>
</evidence>
<evidence type="ECO:0000256" key="10">
    <source>
        <dbReference type="ARBA" id="ARBA00070242"/>
    </source>
</evidence>
<dbReference type="OrthoDB" id="443318at2759"/>
<dbReference type="InterPro" id="IPR001563">
    <property type="entry name" value="Peptidase_S10"/>
</dbReference>
<evidence type="ECO:0000256" key="6">
    <source>
        <dbReference type="ARBA" id="ARBA00022729"/>
    </source>
</evidence>
<keyword evidence="7 12" id="KW-0378">Hydrolase</keyword>
<dbReference type="EMBL" id="DS235815">
    <property type="protein sequence ID" value="EEB17508.1"/>
    <property type="molecule type" value="Genomic_DNA"/>
</dbReference>
<evidence type="ECO:0000256" key="3">
    <source>
        <dbReference type="ARBA" id="ARBA00022525"/>
    </source>
</evidence>
<dbReference type="GO" id="GO:0006508">
    <property type="term" value="P:proteolysis"/>
    <property type="evidence" value="ECO:0007669"/>
    <property type="project" value="UniProtKB-KW"/>
</dbReference>
<keyword evidence="8" id="KW-0325">Glycoprotein</keyword>
<dbReference type="CTD" id="8238746"/>
<evidence type="ECO:0000256" key="5">
    <source>
        <dbReference type="ARBA" id="ARBA00022670"/>
    </source>
</evidence>
<evidence type="ECO:0000313" key="12">
    <source>
        <dbReference type="EMBL" id="EEB17508.1"/>
    </source>
</evidence>
<evidence type="ECO:0000256" key="4">
    <source>
        <dbReference type="ARBA" id="ARBA00022645"/>
    </source>
</evidence>
<dbReference type="KEGG" id="phu:Phum_PHUM467920"/>
<dbReference type="AlphaFoldDB" id="E0VVV2"/>
<evidence type="ECO:0000256" key="1">
    <source>
        <dbReference type="ARBA" id="ARBA00004613"/>
    </source>
</evidence>
<evidence type="ECO:0000256" key="8">
    <source>
        <dbReference type="ARBA" id="ARBA00023180"/>
    </source>
</evidence>
<dbReference type="OMA" id="QEPKEVW"/>
<proteinExistence type="inferred from homology"/>
<dbReference type="PANTHER" id="PTHR11802">
    <property type="entry name" value="SERINE PROTEASE FAMILY S10 SERINE CARBOXYPEPTIDASE"/>
    <property type="match status" value="1"/>
</dbReference>
<dbReference type="InParanoid" id="E0VVV2"/>
<dbReference type="HOGENOM" id="CLU_008523_1_0_1"/>
<evidence type="ECO:0000313" key="13">
    <source>
        <dbReference type="EnsemblMetazoa" id="PHUM467920-PA"/>
    </source>
</evidence>
<keyword evidence="6" id="KW-0732">Signal</keyword>
<dbReference type="RefSeq" id="XP_002430246.1">
    <property type="nucleotide sequence ID" value="XM_002430201.1"/>
</dbReference>
<dbReference type="eggNOG" id="KOG1283">
    <property type="taxonomic scope" value="Eukaryota"/>
</dbReference>
<organism>
    <name type="scientific">Pediculus humanus subsp. corporis</name>
    <name type="common">Body louse</name>
    <dbReference type="NCBI Taxonomy" id="121224"/>
    <lineage>
        <taxon>Eukaryota</taxon>
        <taxon>Metazoa</taxon>
        <taxon>Ecdysozoa</taxon>
        <taxon>Arthropoda</taxon>
        <taxon>Hexapoda</taxon>
        <taxon>Insecta</taxon>
        <taxon>Pterygota</taxon>
        <taxon>Neoptera</taxon>
        <taxon>Paraneoptera</taxon>
        <taxon>Psocodea</taxon>
        <taxon>Troctomorpha</taxon>
        <taxon>Phthiraptera</taxon>
        <taxon>Anoplura</taxon>
        <taxon>Pediculidae</taxon>
        <taxon>Pediculus</taxon>
    </lineage>
</organism>
<protein>
    <recommendedName>
        <fullName evidence="10">Retinoid-inducible serine carboxypeptidase</fullName>
    </recommendedName>
    <alternativeName>
        <fullName evidence="11">Serine carboxypeptidase 1</fullName>
    </alternativeName>
</protein>
<reference evidence="12" key="1">
    <citation type="submission" date="2007-04" db="EMBL/GenBank/DDBJ databases">
        <title>Annotation of Pediculus humanus corporis strain USDA.</title>
        <authorList>
            <person name="Kirkness E."/>
            <person name="Hannick L."/>
            <person name="Hass B."/>
            <person name="Bruggner R."/>
            <person name="Lawson D."/>
            <person name="Bidwell S."/>
            <person name="Joardar V."/>
            <person name="Caler E."/>
            <person name="Walenz B."/>
            <person name="Inman J."/>
            <person name="Schobel S."/>
            <person name="Galinsky K."/>
            <person name="Amedeo P."/>
            <person name="Strausberg R."/>
        </authorList>
    </citation>
    <scope>NUCLEOTIDE SEQUENCE</scope>
    <source>
        <strain evidence="12">USDA</strain>
    </source>
</reference>
<dbReference type="PANTHER" id="PTHR11802:SF3">
    <property type="entry name" value="RETINOID-INDUCIBLE SERINE CARBOXYPEPTIDASE"/>
    <property type="match status" value="1"/>
</dbReference>
<dbReference type="EnsemblMetazoa" id="PHUM467920-RA">
    <property type="protein sequence ID" value="PHUM467920-PA"/>
    <property type="gene ID" value="PHUM467920"/>
</dbReference>
<reference evidence="13" key="3">
    <citation type="submission" date="2020-05" db="UniProtKB">
        <authorList>
            <consortium name="EnsemblMetazoa"/>
        </authorList>
    </citation>
    <scope>IDENTIFICATION</scope>
    <source>
        <strain evidence="13">USDA</strain>
    </source>
</reference>
<reference evidence="12" key="2">
    <citation type="submission" date="2007-04" db="EMBL/GenBank/DDBJ databases">
        <title>The genome of the human body louse.</title>
        <authorList>
            <consortium name="The Human Body Louse Genome Consortium"/>
            <person name="Kirkness E."/>
            <person name="Walenz B."/>
            <person name="Hass B."/>
            <person name="Bruggner R."/>
            <person name="Strausberg R."/>
        </authorList>
    </citation>
    <scope>NUCLEOTIDE SEQUENCE</scope>
    <source>
        <strain evidence="12">USDA</strain>
    </source>
</reference>
<dbReference type="Pfam" id="PF00450">
    <property type="entry name" value="Peptidase_S10"/>
    <property type="match status" value="1"/>
</dbReference>
<comment type="subcellular location">
    <subcellularLocation>
        <location evidence="1">Secreted</location>
    </subcellularLocation>
</comment>
<accession>E0VVV2</accession>
<dbReference type="EMBL" id="AAZO01005683">
    <property type="status" value="NOT_ANNOTATED_CDS"/>
    <property type="molecule type" value="Genomic_DNA"/>
</dbReference>
<dbReference type="SUPFAM" id="SSF53474">
    <property type="entry name" value="alpha/beta-Hydrolases"/>
    <property type="match status" value="1"/>
</dbReference>
<dbReference type="Gene3D" id="3.40.50.1820">
    <property type="entry name" value="alpha/beta hydrolase"/>
    <property type="match status" value="1"/>
</dbReference>
<name>E0VVV2_PEDHC</name>
<keyword evidence="4 12" id="KW-0121">Carboxypeptidase</keyword>
<dbReference type="VEuPathDB" id="VectorBase:PHUM467920"/>
<dbReference type="PRINTS" id="PR00724">
    <property type="entry name" value="CRBOXYPTASEC"/>
</dbReference>
<dbReference type="FunFam" id="3.40.50.1820:FF:000075">
    <property type="entry name" value="Carboxypeptidase"/>
    <property type="match status" value="1"/>
</dbReference>
<dbReference type="Proteomes" id="UP000009046">
    <property type="component" value="Unassembled WGS sequence"/>
</dbReference>
<dbReference type="FunCoup" id="E0VVV2">
    <property type="interactions" value="193"/>
</dbReference>
<evidence type="ECO:0000256" key="11">
    <source>
        <dbReference type="ARBA" id="ARBA00077736"/>
    </source>
</evidence>
<dbReference type="GO" id="GO:0005576">
    <property type="term" value="C:extracellular region"/>
    <property type="evidence" value="ECO:0007669"/>
    <property type="project" value="UniProtKB-SubCell"/>
</dbReference>
<keyword evidence="5" id="KW-0645">Protease</keyword>
<comment type="similarity">
    <text evidence="2">Belongs to the peptidase S10 family.</text>
</comment>
<evidence type="ECO:0000256" key="2">
    <source>
        <dbReference type="ARBA" id="ARBA00009431"/>
    </source>
</evidence>
<keyword evidence="3" id="KW-0964">Secreted</keyword>
<evidence type="ECO:0000256" key="9">
    <source>
        <dbReference type="ARBA" id="ARBA00055847"/>
    </source>
</evidence>
<dbReference type="InterPro" id="IPR029058">
    <property type="entry name" value="AB_hydrolase_fold"/>
</dbReference>
<comment type="function">
    <text evidence="9">May be involved in vascular wall and kidney homeostasis.</text>
</comment>
<evidence type="ECO:0000256" key="7">
    <source>
        <dbReference type="ARBA" id="ARBA00022801"/>
    </source>
</evidence>
<dbReference type="GeneID" id="8238746"/>
<sequence>MTGPVNNSKGYGPGEQSWGFVDVREGAHMFYWLFYVQNPNVQSYYEKPLVIWLQGGPGASSTGFGNFEEIGPLFLNGTERPSSWVKYVNLLFIDNPVGAGFSYVDDYSRLTTTNEQIGSDMVNFLSEFYKKHPGFEKSPMYIFCESYGGKMVVEIAKQLQKAIDDKKLNASFKGVGLGDSWISPVDSVNTWAPFLYSTGMIDQEQLKRLNAGAEKVQSAVDNGNFLKATDLWRDLEMDIFSETNNIDFYNILYKVKPNSMSKSNGLNRVFDDEKLDRLMNGPVKKALNVPPKVVYSKQSGAVFKYLSEDFMKPVIHVVEELLNNTKLEVVVFTGNLDLIVDTPGTVEWVDKMNWVGAKKWKTAPRKSLVVNKYVEGYVKNVGNLYLYWVHRSGHMVPTDNPETALEILRRTTKFDRKLNDDLSENFV</sequence>
<dbReference type="GO" id="GO:0004185">
    <property type="term" value="F:serine-type carboxypeptidase activity"/>
    <property type="evidence" value="ECO:0007669"/>
    <property type="project" value="InterPro"/>
</dbReference>